<name>A0A2W2AU11_9HYPH</name>
<evidence type="ECO:0000313" key="1">
    <source>
        <dbReference type="EMBL" id="PZF76060.1"/>
    </source>
</evidence>
<proteinExistence type="predicted"/>
<dbReference type="AlphaFoldDB" id="A0A2W2AU11"/>
<protein>
    <submittedName>
        <fullName evidence="1">Uncharacterized protein</fullName>
    </submittedName>
</protein>
<organism evidence="1 2">
    <name type="scientific">Aestuariivirga litoralis</name>
    <dbReference type="NCBI Taxonomy" id="2650924"/>
    <lineage>
        <taxon>Bacteria</taxon>
        <taxon>Pseudomonadati</taxon>
        <taxon>Pseudomonadota</taxon>
        <taxon>Alphaproteobacteria</taxon>
        <taxon>Hyphomicrobiales</taxon>
        <taxon>Aestuariivirgaceae</taxon>
        <taxon>Aestuariivirga</taxon>
    </lineage>
</organism>
<comment type="caution">
    <text evidence="1">The sequence shown here is derived from an EMBL/GenBank/DDBJ whole genome shotgun (WGS) entry which is preliminary data.</text>
</comment>
<gene>
    <name evidence="1" type="ORF">DK847_15605</name>
</gene>
<keyword evidence="2" id="KW-1185">Reference proteome</keyword>
<dbReference type="EMBL" id="QKVK01000007">
    <property type="protein sequence ID" value="PZF76060.1"/>
    <property type="molecule type" value="Genomic_DNA"/>
</dbReference>
<reference evidence="2" key="1">
    <citation type="submission" date="2018-06" db="EMBL/GenBank/DDBJ databases">
        <title>Aestuariibacter litoralis strain KCTC 52945T.</title>
        <authorList>
            <person name="Li X."/>
            <person name="Salam N."/>
            <person name="Li J.-L."/>
            <person name="Chen Y.-M."/>
            <person name="Yang Z.-W."/>
            <person name="Zhang L.-Y."/>
            <person name="Han M.-X."/>
            <person name="Xiao M."/>
            <person name="Li W.-J."/>
        </authorList>
    </citation>
    <scope>NUCLEOTIDE SEQUENCE [LARGE SCALE GENOMIC DNA]</scope>
    <source>
        <strain evidence="2">KCTC 52945</strain>
    </source>
</reference>
<dbReference type="Proteomes" id="UP000248795">
    <property type="component" value="Unassembled WGS sequence"/>
</dbReference>
<evidence type="ECO:0000313" key="2">
    <source>
        <dbReference type="Proteomes" id="UP000248795"/>
    </source>
</evidence>
<sequence>MYANAATAAKAAEELREEGFADIFVVNPPGSADVPVSAIAAQIALGHVHLPEARIYAKGVAAGHALVTVHAPFGSGRLAETILASHGPVESGLPQAEPDRIWDDAAPLSSAMMMPLLINDPDPMSKVLGIPAVTSGECSFSEKLGMPLLTNGELGDRGRLGLPFLSNNPTPLSSALGLPVLSKRQ</sequence>
<accession>A0A2W2AU11</accession>